<dbReference type="Proteomes" id="UP001524318">
    <property type="component" value="Unassembled WGS sequence"/>
</dbReference>
<comment type="caution">
    <text evidence="1">The sequence shown here is derived from an EMBL/GenBank/DDBJ whole genome shotgun (WGS) entry which is preliminary data.</text>
</comment>
<protein>
    <submittedName>
        <fullName evidence="1">Uncharacterized protein</fullName>
    </submittedName>
</protein>
<gene>
    <name evidence="1" type="ORF">NFC73_06955</name>
</gene>
<evidence type="ECO:0000313" key="2">
    <source>
        <dbReference type="Proteomes" id="UP001524318"/>
    </source>
</evidence>
<keyword evidence="2" id="KW-1185">Reference proteome</keyword>
<name>A0ABT1LQL8_9MICC</name>
<accession>A0ABT1LQL8</accession>
<reference evidence="1 2" key="1">
    <citation type="submission" date="2022-06" db="EMBL/GenBank/DDBJ databases">
        <title>Pseudarthrobacter sp. strain RMG13 Genome sequencing and assembly.</title>
        <authorList>
            <person name="Kim I."/>
        </authorList>
    </citation>
    <scope>NUCLEOTIDE SEQUENCE [LARGE SCALE GENOMIC DNA]</scope>
    <source>
        <strain evidence="1 2">RMG13</strain>
    </source>
</reference>
<evidence type="ECO:0000313" key="1">
    <source>
        <dbReference type="EMBL" id="MCP8999471.1"/>
    </source>
</evidence>
<sequence>MAHSTTEILTDALKQAAAAHGIHEAEVLGGVHDTEWPQWYAEHMTRTLAAAGHRLTAG</sequence>
<dbReference type="RefSeq" id="WP_254748799.1">
    <property type="nucleotide sequence ID" value="NZ_JANCLV010000003.1"/>
</dbReference>
<proteinExistence type="predicted"/>
<organism evidence="1 2">
    <name type="scientific">Pseudarthrobacter humi</name>
    <dbReference type="NCBI Taxonomy" id="2952523"/>
    <lineage>
        <taxon>Bacteria</taxon>
        <taxon>Bacillati</taxon>
        <taxon>Actinomycetota</taxon>
        <taxon>Actinomycetes</taxon>
        <taxon>Micrococcales</taxon>
        <taxon>Micrococcaceae</taxon>
        <taxon>Pseudarthrobacter</taxon>
    </lineage>
</organism>
<dbReference type="EMBL" id="JANCLV010000003">
    <property type="protein sequence ID" value="MCP8999471.1"/>
    <property type="molecule type" value="Genomic_DNA"/>
</dbReference>